<dbReference type="Proteomes" id="UP001152747">
    <property type="component" value="Unassembled WGS sequence"/>
</dbReference>
<dbReference type="GO" id="GO:0005829">
    <property type="term" value="C:cytosol"/>
    <property type="evidence" value="ECO:0007669"/>
    <property type="project" value="GOC"/>
</dbReference>
<comment type="subcellular location">
    <subcellularLocation>
        <location evidence="1">Golgi apparatus</location>
        <location evidence="1">trans-Golgi network</location>
    </subcellularLocation>
</comment>
<accession>A0A9P1IVU9</accession>
<evidence type="ECO:0000256" key="1">
    <source>
        <dbReference type="ARBA" id="ARBA00004601"/>
    </source>
</evidence>
<keyword evidence="8" id="KW-1185">Reference proteome</keyword>
<reference evidence="7" key="1">
    <citation type="submission" date="2022-11" db="EMBL/GenBank/DDBJ databases">
        <authorList>
            <person name="Kikuchi T."/>
        </authorList>
    </citation>
    <scope>NUCLEOTIDE SEQUENCE</scope>
    <source>
        <strain evidence="7">PS1010</strain>
    </source>
</reference>
<name>A0A9P1IVU9_9PELO</name>
<protein>
    <submittedName>
        <fullName evidence="7">Uncharacterized protein</fullName>
    </submittedName>
</protein>
<dbReference type="PANTHER" id="PTHR12965">
    <property type="entry name" value="VACUOLAR PROTEIN SORTING 54"/>
    <property type="match status" value="1"/>
</dbReference>
<organism evidence="7 8">
    <name type="scientific">Caenorhabditis angaria</name>
    <dbReference type="NCBI Taxonomy" id="860376"/>
    <lineage>
        <taxon>Eukaryota</taxon>
        <taxon>Metazoa</taxon>
        <taxon>Ecdysozoa</taxon>
        <taxon>Nematoda</taxon>
        <taxon>Chromadorea</taxon>
        <taxon>Rhabditida</taxon>
        <taxon>Rhabditina</taxon>
        <taxon>Rhabditomorpha</taxon>
        <taxon>Rhabditoidea</taxon>
        <taxon>Rhabditidae</taxon>
        <taxon>Peloderinae</taxon>
        <taxon>Caenorhabditis</taxon>
    </lineage>
</organism>
<keyword evidence="4" id="KW-0653">Protein transport</keyword>
<sequence>MVSFTQNLSAVLADPGRSRTETSTFFTRHWGDTFVPQASILASKKLPKISKATFEKYNQTTGESYKRYRSIRRALRLSHCEGGSLGDDKQDADDLPTIFIHPSFSLADPETFSSVFTIPPNENNDALRQTLSGKNVVPATPIEVATNLVRKI</sequence>
<dbReference type="OrthoDB" id="10259024at2759"/>
<dbReference type="GO" id="GO:0019905">
    <property type="term" value="F:syntaxin binding"/>
    <property type="evidence" value="ECO:0007669"/>
    <property type="project" value="TreeGrafter"/>
</dbReference>
<comment type="caution">
    <text evidence="7">The sequence shown here is derived from an EMBL/GenBank/DDBJ whole genome shotgun (WGS) entry which is preliminary data.</text>
</comment>
<evidence type="ECO:0000256" key="6">
    <source>
        <dbReference type="ARBA" id="ARBA00023054"/>
    </source>
</evidence>
<evidence type="ECO:0000256" key="2">
    <source>
        <dbReference type="ARBA" id="ARBA00009150"/>
    </source>
</evidence>
<dbReference type="EMBL" id="CANHGI010000005">
    <property type="protein sequence ID" value="CAI5453198.1"/>
    <property type="molecule type" value="Genomic_DNA"/>
</dbReference>
<evidence type="ECO:0000313" key="8">
    <source>
        <dbReference type="Proteomes" id="UP001152747"/>
    </source>
</evidence>
<dbReference type="AlphaFoldDB" id="A0A9P1IVU9"/>
<comment type="similarity">
    <text evidence="2">Belongs to the VPS54 family.</text>
</comment>
<proteinExistence type="inferred from homology"/>
<dbReference type="GO" id="GO:0042147">
    <property type="term" value="P:retrograde transport, endosome to Golgi"/>
    <property type="evidence" value="ECO:0007669"/>
    <property type="project" value="InterPro"/>
</dbReference>
<evidence type="ECO:0000256" key="3">
    <source>
        <dbReference type="ARBA" id="ARBA00022448"/>
    </source>
</evidence>
<keyword evidence="3" id="KW-0813">Transport</keyword>
<keyword evidence="6" id="KW-0175">Coiled coil</keyword>
<evidence type="ECO:0000256" key="4">
    <source>
        <dbReference type="ARBA" id="ARBA00022927"/>
    </source>
</evidence>
<gene>
    <name evidence="7" type="ORF">CAMP_LOCUS15835</name>
</gene>
<dbReference type="GO" id="GO:0000938">
    <property type="term" value="C:GARP complex"/>
    <property type="evidence" value="ECO:0007669"/>
    <property type="project" value="InterPro"/>
</dbReference>
<dbReference type="PANTHER" id="PTHR12965:SF0">
    <property type="entry name" value="VACUOLAR PROTEIN SORTING-ASSOCIATED PROTEIN 54"/>
    <property type="match status" value="1"/>
</dbReference>
<evidence type="ECO:0000313" key="7">
    <source>
        <dbReference type="EMBL" id="CAI5453198.1"/>
    </source>
</evidence>
<dbReference type="GO" id="GO:0006896">
    <property type="term" value="P:Golgi to vacuole transport"/>
    <property type="evidence" value="ECO:0007669"/>
    <property type="project" value="TreeGrafter"/>
</dbReference>
<keyword evidence="5" id="KW-0333">Golgi apparatus</keyword>
<evidence type="ECO:0000256" key="5">
    <source>
        <dbReference type="ARBA" id="ARBA00023034"/>
    </source>
</evidence>
<dbReference type="InterPro" id="IPR039745">
    <property type="entry name" value="Vps54"/>
</dbReference>
<dbReference type="GO" id="GO:0015031">
    <property type="term" value="P:protein transport"/>
    <property type="evidence" value="ECO:0007669"/>
    <property type="project" value="UniProtKB-KW"/>
</dbReference>